<reference evidence="2 3" key="1">
    <citation type="submission" date="2015-12" db="EMBL/GenBank/DDBJ databases">
        <title>Draft genome sequence of Moniliophthora roreri, the causal agent of frosty pod rot of cacao.</title>
        <authorList>
            <person name="Aime M.C."/>
            <person name="Diaz-Valderrama J.R."/>
            <person name="Kijpornyongpan T."/>
            <person name="Phillips-Mora W."/>
        </authorList>
    </citation>
    <scope>NUCLEOTIDE SEQUENCE [LARGE SCALE GENOMIC DNA]</scope>
    <source>
        <strain evidence="2 3">MCA 2952</strain>
    </source>
</reference>
<evidence type="ECO:0000313" key="2">
    <source>
        <dbReference type="EMBL" id="KTB35010.1"/>
    </source>
</evidence>
<protein>
    <recommendedName>
        <fullName evidence="4">Ser-Thr-rich glycosyl-phosphatidyl-inositol-anchored membrane family-domain-containing protein</fullName>
    </recommendedName>
</protein>
<proteinExistence type="predicted"/>
<dbReference type="Proteomes" id="UP000054988">
    <property type="component" value="Unassembled WGS sequence"/>
</dbReference>
<organism evidence="2 3">
    <name type="scientific">Moniliophthora roreri</name>
    <name type="common">Frosty pod rot fungus</name>
    <name type="synonym">Monilia roreri</name>
    <dbReference type="NCBI Taxonomy" id="221103"/>
    <lineage>
        <taxon>Eukaryota</taxon>
        <taxon>Fungi</taxon>
        <taxon>Dikarya</taxon>
        <taxon>Basidiomycota</taxon>
        <taxon>Agaricomycotina</taxon>
        <taxon>Agaricomycetes</taxon>
        <taxon>Agaricomycetidae</taxon>
        <taxon>Agaricales</taxon>
        <taxon>Marasmiineae</taxon>
        <taxon>Marasmiaceae</taxon>
        <taxon>Moniliophthora</taxon>
    </lineage>
</organism>
<name>A0A0W0FFS9_MONRR</name>
<sequence>MLFKNIVFTTAFAVFAAASPPVRRDIWNPKIISPDENTVWVLGTKVNVTWDTSDAPELISGGSAIQLNKADVPTDLPYLLQGFDLRVGWVEIDVPQVNPGNDYSITLFGSSGNRSKKFGVSAQAPQEKREVEVEA</sequence>
<dbReference type="EMBL" id="LATX01002020">
    <property type="protein sequence ID" value="KTB35010.1"/>
    <property type="molecule type" value="Genomic_DNA"/>
</dbReference>
<evidence type="ECO:0008006" key="4">
    <source>
        <dbReference type="Google" id="ProtNLM"/>
    </source>
</evidence>
<dbReference type="AlphaFoldDB" id="A0A0W0FFS9"/>
<evidence type="ECO:0000256" key="1">
    <source>
        <dbReference type="SAM" id="SignalP"/>
    </source>
</evidence>
<gene>
    <name evidence="2" type="ORF">WG66_12450</name>
</gene>
<keyword evidence="1" id="KW-0732">Signal</keyword>
<comment type="caution">
    <text evidence="2">The sequence shown here is derived from an EMBL/GenBank/DDBJ whole genome shotgun (WGS) entry which is preliminary data.</text>
</comment>
<evidence type="ECO:0000313" key="3">
    <source>
        <dbReference type="Proteomes" id="UP000054988"/>
    </source>
</evidence>
<accession>A0A0W0FFS9</accession>
<feature type="chain" id="PRO_5006901762" description="Ser-Thr-rich glycosyl-phosphatidyl-inositol-anchored membrane family-domain-containing protein" evidence="1">
    <location>
        <begin position="19"/>
        <end position="135"/>
    </location>
</feature>
<feature type="signal peptide" evidence="1">
    <location>
        <begin position="1"/>
        <end position="18"/>
    </location>
</feature>